<dbReference type="Proteomes" id="UP001277183">
    <property type="component" value="Unassembled WGS sequence"/>
</dbReference>
<evidence type="ECO:0000256" key="2">
    <source>
        <dbReference type="ARBA" id="ARBA00011006"/>
    </source>
</evidence>
<feature type="transmembrane region" description="Helical" evidence="7">
    <location>
        <begin position="58"/>
        <end position="77"/>
    </location>
</feature>
<evidence type="ECO:0000256" key="6">
    <source>
        <dbReference type="ARBA" id="ARBA00023136"/>
    </source>
</evidence>
<dbReference type="EMBL" id="CP065937">
    <property type="protein sequence ID" value="QQA60620.1"/>
    <property type="molecule type" value="Genomic_DNA"/>
</dbReference>
<evidence type="ECO:0000313" key="8">
    <source>
        <dbReference type="EMBL" id="AXB06331.1"/>
    </source>
</evidence>
<keyword evidence="4 7" id="KW-0812">Transmembrane</keyword>
<dbReference type="EMBL" id="CP025706">
    <property type="protein sequence ID" value="AXB06331.1"/>
    <property type="molecule type" value="Genomic_DNA"/>
</dbReference>
<reference evidence="10" key="4">
    <citation type="submission" date="2023-11" db="EMBL/GenBank/DDBJ databases">
        <title>WGS of Aeromonas in Northern Israel.</title>
        <authorList>
            <person name="Hershko Y."/>
        </authorList>
    </citation>
    <scope>NUCLEOTIDE SEQUENCE</scope>
    <source>
        <strain evidence="10">77416</strain>
    </source>
</reference>
<protein>
    <submittedName>
        <fullName evidence="8">GlsB/YeaQ/YmgE family stress response membrane protein</fullName>
    </submittedName>
</protein>
<accession>A0A3S5WXX1</accession>
<keyword evidence="5 7" id="KW-1133">Transmembrane helix</keyword>
<evidence type="ECO:0000313" key="11">
    <source>
        <dbReference type="EMBL" id="QQA60620.1"/>
    </source>
</evidence>
<dbReference type="InterPro" id="IPR007341">
    <property type="entry name" value="Transgly_assoc"/>
</dbReference>
<dbReference type="RefSeq" id="WP_043156234.1">
    <property type="nucleotide sequence ID" value="NZ_AP026375.1"/>
</dbReference>
<reference evidence="9" key="3">
    <citation type="submission" date="2021-07" db="EMBL/GenBank/DDBJ databases">
        <title>Draft genome sequence of carbapenem-resistant Aeromonas spp. in Japan.</title>
        <authorList>
            <person name="Maehana S."/>
            <person name="Suzuki M."/>
            <person name="Kitasato H."/>
        </authorList>
    </citation>
    <scope>NUCLEOTIDE SEQUENCE</scope>
    <source>
        <strain evidence="9">KAM351</strain>
    </source>
</reference>
<evidence type="ECO:0000313" key="9">
    <source>
        <dbReference type="EMBL" id="GJA64582.1"/>
    </source>
</evidence>
<dbReference type="PANTHER" id="PTHR33884:SF4">
    <property type="entry name" value="UPF0410 PROTEIN YEAQ"/>
    <property type="match status" value="1"/>
</dbReference>
<reference evidence="11" key="2">
    <citation type="submission" date="2020-12" db="EMBL/GenBank/DDBJ databases">
        <title>GES Beta-lactamases isolated from hospital effluents in Brazil.</title>
        <authorList>
            <person name="Conte D."/>
            <person name="Mesa D."/>
            <person name="Palmeiro J.K."/>
            <person name="Dalla-Costa L.M."/>
        </authorList>
    </citation>
    <scope>NUCLEOTIDE SEQUENCE [LARGE SCALE GENOMIC DNA]</scope>
    <source>
        <strain evidence="11">Aero21</strain>
    </source>
</reference>
<dbReference type="GO" id="GO:0005886">
    <property type="term" value="C:plasma membrane"/>
    <property type="evidence" value="ECO:0007669"/>
    <property type="project" value="UniProtKB-SubCell"/>
</dbReference>
<comment type="subcellular location">
    <subcellularLocation>
        <location evidence="1">Cell membrane</location>
        <topology evidence="1">Multi-pass membrane protein</topology>
    </subcellularLocation>
</comment>
<comment type="similarity">
    <text evidence="2">Belongs to the UPF0410 family.</text>
</comment>
<feature type="transmembrane region" description="Helical" evidence="7">
    <location>
        <begin position="27"/>
        <end position="46"/>
    </location>
</feature>
<dbReference type="KEGG" id="acav:VI35_13275"/>
<dbReference type="EMBL" id="JAWZVU010000260">
    <property type="protein sequence ID" value="MDX7723354.1"/>
    <property type="molecule type" value="Genomic_DNA"/>
</dbReference>
<name>A0A3S5WXX1_AERCA</name>
<reference evidence="8" key="1">
    <citation type="journal article" date="2019" name="J Environ">
        <title>Genetic characterization and potential molecular dissemination mechanism of tet (31) gene in Aeromonas caviae from an oxytetracycline wastewater treatment system.</title>
        <authorList>
            <person name="Shi Y."/>
            <person name="Tian Z."/>
            <person name="Leclercq S.O."/>
            <person name="Zhang H."/>
            <person name="Yang M."/>
            <person name="Zhang Y."/>
        </authorList>
    </citation>
    <scope>NUCLEOTIDE SEQUENCE</scope>
    <source>
        <strain evidence="8">T25-39</strain>
    </source>
</reference>
<dbReference type="Proteomes" id="UP000266778">
    <property type="component" value="Chromosome"/>
</dbReference>
<evidence type="ECO:0000256" key="4">
    <source>
        <dbReference type="ARBA" id="ARBA00022692"/>
    </source>
</evidence>
<sequence length="82" mass="8568">MGFLTWVVLGLIVGILAKWIMPGKDGGGFFMTVILGVVGAMVGGYVSTLFGMGTVTGFNLPSIIIATVGALIVLFVYNKLRS</sequence>
<dbReference type="Pfam" id="PF04226">
    <property type="entry name" value="Transgly_assoc"/>
    <property type="match status" value="1"/>
</dbReference>
<dbReference type="EMBL" id="BPNN01000054">
    <property type="protein sequence ID" value="GJA64582.1"/>
    <property type="molecule type" value="Genomic_DNA"/>
</dbReference>
<evidence type="ECO:0000256" key="7">
    <source>
        <dbReference type="SAM" id="Phobius"/>
    </source>
</evidence>
<dbReference type="PANTHER" id="PTHR33884">
    <property type="entry name" value="UPF0410 PROTEIN YMGE"/>
    <property type="match status" value="1"/>
</dbReference>
<organism evidence="9 12">
    <name type="scientific">Aeromonas caviae</name>
    <name type="common">Aeromonas punctata</name>
    <dbReference type="NCBI Taxonomy" id="648"/>
    <lineage>
        <taxon>Bacteria</taxon>
        <taxon>Pseudomonadati</taxon>
        <taxon>Pseudomonadota</taxon>
        <taxon>Gammaproteobacteria</taxon>
        <taxon>Aeromonadales</taxon>
        <taxon>Aeromonadaceae</taxon>
        <taxon>Aeromonas</taxon>
    </lineage>
</organism>
<dbReference type="AlphaFoldDB" id="A0A3S5WXX1"/>
<evidence type="ECO:0000313" key="12">
    <source>
        <dbReference type="Proteomes" id="UP000886934"/>
    </source>
</evidence>
<dbReference type="Proteomes" id="UP000886934">
    <property type="component" value="Unassembled WGS sequence"/>
</dbReference>
<evidence type="ECO:0000256" key="5">
    <source>
        <dbReference type="ARBA" id="ARBA00022989"/>
    </source>
</evidence>
<proteinExistence type="inferred from homology"/>
<keyword evidence="6 7" id="KW-0472">Membrane</keyword>
<evidence type="ECO:0000256" key="3">
    <source>
        <dbReference type="ARBA" id="ARBA00022475"/>
    </source>
</evidence>
<gene>
    <name evidence="8" type="ORF">C1C91_16230</name>
    <name evidence="11" type="ORF">JC965_21645</name>
    <name evidence="9" type="ORF">KAM351_31930</name>
    <name evidence="10" type="ORF">SJS77_23525</name>
</gene>
<evidence type="ECO:0000256" key="1">
    <source>
        <dbReference type="ARBA" id="ARBA00004651"/>
    </source>
</evidence>
<keyword evidence="3" id="KW-1003">Cell membrane</keyword>
<evidence type="ECO:0000313" key="10">
    <source>
        <dbReference type="EMBL" id="MDX7723354.1"/>
    </source>
</evidence>